<feature type="domain" description="LysM" evidence="4">
    <location>
        <begin position="170"/>
        <end position="218"/>
    </location>
</feature>
<dbReference type="SUPFAM" id="SSF53955">
    <property type="entry name" value="Lysozyme-like"/>
    <property type="match status" value="1"/>
</dbReference>
<comment type="caution">
    <text evidence="5">The sequence shown here is derived from an EMBL/GenBank/DDBJ whole genome shotgun (WGS) entry which is preliminary data.</text>
</comment>
<evidence type="ECO:0000256" key="2">
    <source>
        <dbReference type="ARBA" id="ARBA00022801"/>
    </source>
</evidence>
<dbReference type="InterPro" id="IPR018392">
    <property type="entry name" value="LysM"/>
</dbReference>
<dbReference type="PROSITE" id="PS51782">
    <property type="entry name" value="LYSM"/>
    <property type="match status" value="1"/>
</dbReference>
<evidence type="ECO:0000256" key="3">
    <source>
        <dbReference type="SAM" id="SignalP"/>
    </source>
</evidence>
<dbReference type="Pfam" id="PF06737">
    <property type="entry name" value="Transglycosylas"/>
    <property type="match status" value="1"/>
</dbReference>
<evidence type="ECO:0000313" key="5">
    <source>
        <dbReference type="EMBL" id="MBM2619056.1"/>
    </source>
</evidence>
<evidence type="ECO:0000313" key="6">
    <source>
        <dbReference type="Proteomes" id="UP000632138"/>
    </source>
</evidence>
<dbReference type="InterPro" id="IPR052196">
    <property type="entry name" value="Bact_Kbp"/>
</dbReference>
<dbReference type="SUPFAM" id="SSF54106">
    <property type="entry name" value="LysM domain"/>
    <property type="match status" value="1"/>
</dbReference>
<dbReference type="InterPro" id="IPR023346">
    <property type="entry name" value="Lysozyme-like_dom_sf"/>
</dbReference>
<dbReference type="CDD" id="cd00118">
    <property type="entry name" value="LysM"/>
    <property type="match status" value="1"/>
</dbReference>
<gene>
    <name evidence="5" type="ORF">JIG36_26210</name>
</gene>
<feature type="chain" id="PRO_5045327686" evidence="3">
    <location>
        <begin position="25"/>
        <end position="218"/>
    </location>
</feature>
<dbReference type="Gene3D" id="1.10.530.10">
    <property type="match status" value="1"/>
</dbReference>
<dbReference type="Gene3D" id="3.10.350.10">
    <property type="entry name" value="LysM domain"/>
    <property type="match status" value="1"/>
</dbReference>
<dbReference type="Pfam" id="PF01476">
    <property type="entry name" value="LysM"/>
    <property type="match status" value="1"/>
</dbReference>
<dbReference type="PANTHER" id="PTHR34700">
    <property type="entry name" value="POTASSIUM BINDING PROTEIN KBP"/>
    <property type="match status" value="1"/>
</dbReference>
<keyword evidence="3" id="KW-0732">Signal</keyword>
<proteinExistence type="inferred from homology"/>
<dbReference type="Proteomes" id="UP000632138">
    <property type="component" value="Unassembled WGS sequence"/>
</dbReference>
<sequence>MARVCNSARVALVLAAAGITGATALVGPLAEAPAAAAPSPTTDVNWDAIAQCESGGNWSINTGNGYYGGLQFSRSTWRAYGGSRFAATADQASRTEQIAIAERVRDGQGLGAWPTCGRRASSTKQYAAARIAAAQARAAAQDAAADAVAAPPAAAAVAVAPTAPVRTARRVYVVRSGDTLALIAARLKYPGGWRALHRLNRAAVPHASRIYPGQPLQL</sequence>
<dbReference type="RefSeq" id="WP_203379068.1">
    <property type="nucleotide sequence ID" value="NZ_JAENHP010000009.1"/>
</dbReference>
<dbReference type="CDD" id="cd13925">
    <property type="entry name" value="RPF"/>
    <property type="match status" value="1"/>
</dbReference>
<dbReference type="InterPro" id="IPR010618">
    <property type="entry name" value="RPF"/>
</dbReference>
<protein>
    <submittedName>
        <fullName evidence="5">LysM peptidoglycan-binding domain-containing protein</fullName>
    </submittedName>
</protein>
<organism evidence="5 6">
    <name type="scientific">Paractinoplanes ovalisporus</name>
    <dbReference type="NCBI Taxonomy" id="2810368"/>
    <lineage>
        <taxon>Bacteria</taxon>
        <taxon>Bacillati</taxon>
        <taxon>Actinomycetota</taxon>
        <taxon>Actinomycetes</taxon>
        <taxon>Micromonosporales</taxon>
        <taxon>Micromonosporaceae</taxon>
        <taxon>Paractinoplanes</taxon>
    </lineage>
</organism>
<keyword evidence="2" id="KW-0378">Hydrolase</keyword>
<keyword evidence="6" id="KW-1185">Reference proteome</keyword>
<dbReference type="EMBL" id="JAENHP010000009">
    <property type="protein sequence ID" value="MBM2619056.1"/>
    <property type="molecule type" value="Genomic_DNA"/>
</dbReference>
<evidence type="ECO:0000256" key="1">
    <source>
        <dbReference type="ARBA" id="ARBA00010830"/>
    </source>
</evidence>
<reference evidence="5 6" key="1">
    <citation type="submission" date="2021-01" db="EMBL/GenBank/DDBJ databases">
        <title>Actinoplanes sp. nov. LDG1-06 isolated from lichen.</title>
        <authorList>
            <person name="Saeng-In P."/>
            <person name="Phongsopitanun W."/>
            <person name="Kanchanasin P."/>
            <person name="Yuki M."/>
            <person name="Kudo T."/>
            <person name="Ohkuma M."/>
            <person name="Tanasupawat S."/>
        </authorList>
    </citation>
    <scope>NUCLEOTIDE SEQUENCE [LARGE SCALE GENOMIC DNA]</scope>
    <source>
        <strain evidence="5 6">LDG1-06</strain>
    </source>
</reference>
<dbReference type="InterPro" id="IPR036779">
    <property type="entry name" value="LysM_dom_sf"/>
</dbReference>
<evidence type="ECO:0000259" key="4">
    <source>
        <dbReference type="PROSITE" id="PS51782"/>
    </source>
</evidence>
<feature type="signal peptide" evidence="3">
    <location>
        <begin position="1"/>
        <end position="24"/>
    </location>
</feature>
<accession>A0ABS2AIM3</accession>
<name>A0ABS2AIM3_9ACTN</name>
<comment type="similarity">
    <text evidence="1">Belongs to the transglycosylase family. Rpf subfamily.</text>
</comment>
<dbReference type="PANTHER" id="PTHR34700:SF4">
    <property type="entry name" value="PHAGE-LIKE ELEMENT PBSX PROTEIN XKDP"/>
    <property type="match status" value="1"/>
</dbReference>